<dbReference type="Proteomes" id="UP000306791">
    <property type="component" value="Unassembled WGS sequence"/>
</dbReference>
<name>A0ABY2UF48_9GAMM</name>
<dbReference type="RefSeq" id="WP_138236626.1">
    <property type="nucleotide sequence ID" value="NZ_CP185860.1"/>
</dbReference>
<dbReference type="PROSITE" id="PS51257">
    <property type="entry name" value="PROKAR_LIPOPROTEIN"/>
    <property type="match status" value="1"/>
</dbReference>
<organism evidence="2 3">
    <name type="scientific">Microbulbifer harenosus</name>
    <dbReference type="NCBI Taxonomy" id="2576840"/>
    <lineage>
        <taxon>Bacteria</taxon>
        <taxon>Pseudomonadati</taxon>
        <taxon>Pseudomonadota</taxon>
        <taxon>Gammaproteobacteria</taxon>
        <taxon>Cellvibrionales</taxon>
        <taxon>Microbulbiferaceae</taxon>
        <taxon>Microbulbifer</taxon>
    </lineage>
</organism>
<evidence type="ECO:0000313" key="2">
    <source>
        <dbReference type="EMBL" id="TLM75654.1"/>
    </source>
</evidence>
<dbReference type="EMBL" id="VANI01000016">
    <property type="protein sequence ID" value="TLM75654.1"/>
    <property type="molecule type" value="Genomic_DNA"/>
</dbReference>
<evidence type="ECO:0008006" key="4">
    <source>
        <dbReference type="Google" id="ProtNLM"/>
    </source>
</evidence>
<sequence length="131" mass="15039">MTRCLKLLLVFATFWLAACTSHPLMNVYDRPVPDRLDGKSQNAETVAKAIHAGCIDKGWTCREVSPGVIDASITVRKHRANAEINYNAQRYSITYKNSHLLDYNERRNTIHRNYNRWINNLDHAIAKSLVL</sequence>
<keyword evidence="1" id="KW-0732">Signal</keyword>
<feature type="chain" id="PRO_5045267112" description="Lipoprotein" evidence="1">
    <location>
        <begin position="18"/>
        <end position="131"/>
    </location>
</feature>
<evidence type="ECO:0000256" key="1">
    <source>
        <dbReference type="SAM" id="SignalP"/>
    </source>
</evidence>
<gene>
    <name evidence="2" type="ORF">FDY93_15260</name>
</gene>
<feature type="signal peptide" evidence="1">
    <location>
        <begin position="1"/>
        <end position="17"/>
    </location>
</feature>
<accession>A0ABY2UF48</accession>
<keyword evidence="3" id="KW-1185">Reference proteome</keyword>
<proteinExistence type="predicted"/>
<comment type="caution">
    <text evidence="2">The sequence shown here is derived from an EMBL/GenBank/DDBJ whole genome shotgun (WGS) entry which is preliminary data.</text>
</comment>
<protein>
    <recommendedName>
        <fullName evidence="4">Lipoprotein</fullName>
    </recommendedName>
</protein>
<reference evidence="2 3" key="1">
    <citation type="submission" date="2019-05" db="EMBL/GenBank/DDBJ databases">
        <title>Microbulbifer harenosus sp. nov., an alginate-degrading bacterium isolated from coastal sand.</title>
        <authorList>
            <person name="Huang H."/>
            <person name="Mo K."/>
            <person name="Bao S."/>
        </authorList>
    </citation>
    <scope>NUCLEOTIDE SEQUENCE [LARGE SCALE GENOMIC DNA]</scope>
    <source>
        <strain evidence="2 3">HB161719</strain>
    </source>
</reference>
<evidence type="ECO:0000313" key="3">
    <source>
        <dbReference type="Proteomes" id="UP000306791"/>
    </source>
</evidence>